<name>A0ABQ0F5Q1_APOSI</name>
<dbReference type="InterPro" id="IPR001017">
    <property type="entry name" value="DH_E1"/>
</dbReference>
<gene>
    <name evidence="6" type="ORF">APTSU1_000981200</name>
</gene>
<dbReference type="Proteomes" id="UP001623349">
    <property type="component" value="Unassembled WGS sequence"/>
</dbReference>
<evidence type="ECO:0000256" key="1">
    <source>
        <dbReference type="ARBA" id="ARBA00001964"/>
    </source>
</evidence>
<dbReference type="EMBL" id="BAAFST010000009">
    <property type="protein sequence ID" value="GAB1294579.1"/>
    <property type="molecule type" value="Genomic_DNA"/>
</dbReference>
<dbReference type="CDD" id="cd02000">
    <property type="entry name" value="TPP_E1_PDC_ADC_BCADC"/>
    <property type="match status" value="1"/>
</dbReference>
<dbReference type="SUPFAM" id="SSF52518">
    <property type="entry name" value="Thiamin diphosphate-binding fold (THDP-binding)"/>
    <property type="match status" value="1"/>
</dbReference>
<feature type="domain" description="Dehydrogenase E1 component" evidence="5">
    <location>
        <begin position="1"/>
        <end position="152"/>
    </location>
</feature>
<keyword evidence="3" id="KW-0560">Oxidoreductase</keyword>
<sequence length="181" mass="20524">MAALWKLPCIFVCENNRYGMGTSVERAAASTDYYKRGDFIPGLRVDGMDILCVREATKFAAAYCRSGKGPILMELQTYRYHGHSMSDPGVSYRTREEIQEVRSKSDPIMLLKDRMVNSNLASVEELKEIDVEVRKEIEDAAQFATADPEPPLEELGYHIYSSEPPFEVRGANQWIKFKSVS</sequence>
<keyword evidence="4" id="KW-0786">Thiamine pyrophosphate</keyword>
<comment type="cofactor">
    <cofactor evidence="1">
        <name>thiamine diphosphate</name>
        <dbReference type="ChEBI" id="CHEBI:58937"/>
    </cofactor>
</comment>
<proteinExistence type="predicted"/>
<keyword evidence="2" id="KW-0809">Transit peptide</keyword>
<evidence type="ECO:0000313" key="6">
    <source>
        <dbReference type="EMBL" id="GAB1294579.1"/>
    </source>
</evidence>
<keyword evidence="6" id="KW-0670">Pyruvate</keyword>
<dbReference type="Pfam" id="PF00676">
    <property type="entry name" value="E1_dh"/>
    <property type="match status" value="1"/>
</dbReference>
<dbReference type="PANTHER" id="PTHR11516:SF60">
    <property type="entry name" value="PYRUVATE DEHYDROGENASE E1 COMPONENT SUBUNIT ALPHA"/>
    <property type="match status" value="1"/>
</dbReference>
<organism evidence="6 7">
    <name type="scientific">Apodemus speciosus</name>
    <name type="common">Large Japanese field mouse</name>
    <dbReference type="NCBI Taxonomy" id="105296"/>
    <lineage>
        <taxon>Eukaryota</taxon>
        <taxon>Metazoa</taxon>
        <taxon>Chordata</taxon>
        <taxon>Craniata</taxon>
        <taxon>Vertebrata</taxon>
        <taxon>Euteleostomi</taxon>
        <taxon>Mammalia</taxon>
        <taxon>Eutheria</taxon>
        <taxon>Euarchontoglires</taxon>
        <taxon>Glires</taxon>
        <taxon>Rodentia</taxon>
        <taxon>Myomorpha</taxon>
        <taxon>Muroidea</taxon>
        <taxon>Muridae</taxon>
        <taxon>Murinae</taxon>
        <taxon>Apodemus</taxon>
    </lineage>
</organism>
<evidence type="ECO:0000256" key="2">
    <source>
        <dbReference type="ARBA" id="ARBA00022946"/>
    </source>
</evidence>
<dbReference type="PANTHER" id="PTHR11516">
    <property type="entry name" value="PYRUVATE DEHYDROGENASE E1 COMPONENT, ALPHA SUBUNIT BACTERIAL AND ORGANELLAR"/>
    <property type="match status" value="1"/>
</dbReference>
<keyword evidence="7" id="KW-1185">Reference proteome</keyword>
<evidence type="ECO:0000256" key="3">
    <source>
        <dbReference type="ARBA" id="ARBA00023002"/>
    </source>
</evidence>
<dbReference type="InterPro" id="IPR029061">
    <property type="entry name" value="THDP-binding"/>
</dbReference>
<reference evidence="6 7" key="1">
    <citation type="submission" date="2024-08" db="EMBL/GenBank/DDBJ databases">
        <title>The draft genome of Apodemus speciosus.</title>
        <authorList>
            <person name="Nabeshima K."/>
            <person name="Suzuki S."/>
            <person name="Onuma M."/>
        </authorList>
    </citation>
    <scope>NUCLEOTIDE SEQUENCE [LARGE SCALE GENOMIC DNA]</scope>
    <source>
        <strain evidence="6">IB14-021</strain>
    </source>
</reference>
<accession>A0ABQ0F5Q1</accession>
<dbReference type="Gene3D" id="3.40.50.970">
    <property type="match status" value="1"/>
</dbReference>
<protein>
    <submittedName>
        <fullName evidence="6">Pyruvate dehydrogenase E1 component subunit alpha, somatic form, mitochondrial</fullName>
    </submittedName>
</protein>
<evidence type="ECO:0000313" key="7">
    <source>
        <dbReference type="Proteomes" id="UP001623349"/>
    </source>
</evidence>
<comment type="caution">
    <text evidence="6">The sequence shown here is derived from an EMBL/GenBank/DDBJ whole genome shotgun (WGS) entry which is preliminary data.</text>
</comment>
<evidence type="ECO:0000256" key="4">
    <source>
        <dbReference type="ARBA" id="ARBA00023052"/>
    </source>
</evidence>
<dbReference type="InterPro" id="IPR050642">
    <property type="entry name" value="PDH_E1_Alpha_Subunit"/>
</dbReference>
<evidence type="ECO:0000259" key="5">
    <source>
        <dbReference type="Pfam" id="PF00676"/>
    </source>
</evidence>